<dbReference type="EMBL" id="AECS01000010">
    <property type="protein sequence ID" value="EFQ04867.1"/>
    <property type="molecule type" value="Genomic_DNA"/>
</dbReference>
<keyword evidence="1" id="KW-0472">Membrane</keyword>
<keyword evidence="1" id="KW-0812">Transmembrane</keyword>
<organism evidence="2 3">
    <name type="scientific">Megasphaera micronuciformis F0359</name>
    <dbReference type="NCBI Taxonomy" id="706434"/>
    <lineage>
        <taxon>Bacteria</taxon>
        <taxon>Bacillati</taxon>
        <taxon>Bacillota</taxon>
        <taxon>Negativicutes</taxon>
        <taxon>Veillonellales</taxon>
        <taxon>Veillonellaceae</taxon>
        <taxon>Megasphaera</taxon>
    </lineage>
</organism>
<dbReference type="RefSeq" id="WP_006941190.1">
    <property type="nucleotide sequence ID" value="NZ_GL538184.1"/>
</dbReference>
<protein>
    <submittedName>
        <fullName evidence="2">Uncharacterized protein</fullName>
    </submittedName>
</protein>
<comment type="caution">
    <text evidence="2">The sequence shown here is derived from an EMBL/GenBank/DDBJ whole genome shotgun (WGS) entry which is preliminary data.</text>
</comment>
<keyword evidence="1" id="KW-1133">Transmembrane helix</keyword>
<dbReference type="AlphaFoldDB" id="E2ZAA5"/>
<reference evidence="2 3" key="1">
    <citation type="submission" date="2010-08" db="EMBL/GenBank/DDBJ databases">
        <authorList>
            <person name="Weinstock G."/>
            <person name="Sodergren E."/>
            <person name="Clifton S."/>
            <person name="Fulton L."/>
            <person name="Fulton B."/>
            <person name="Courtney L."/>
            <person name="Fronick C."/>
            <person name="Harrison M."/>
            <person name="Strong C."/>
            <person name="Farmer C."/>
            <person name="Delahaunty K."/>
            <person name="Markovic C."/>
            <person name="Hall O."/>
            <person name="Minx P."/>
            <person name="Tomlinson C."/>
            <person name="Mitreva M."/>
            <person name="Hou S."/>
            <person name="Chen J."/>
            <person name="Wollam A."/>
            <person name="Pepin K.H."/>
            <person name="Johnson M."/>
            <person name="Bhonagiri V."/>
            <person name="Zhang X."/>
            <person name="Suruliraj S."/>
            <person name="Warren W."/>
            <person name="Chinwalla A."/>
            <person name="Mardis E.R."/>
            <person name="Wilson R.K."/>
        </authorList>
    </citation>
    <scope>NUCLEOTIDE SEQUENCE [LARGE SCALE GENOMIC DNA]</scope>
    <source>
        <strain evidence="2 3">F0359</strain>
    </source>
</reference>
<keyword evidence="3" id="KW-1185">Reference proteome</keyword>
<evidence type="ECO:0000313" key="2">
    <source>
        <dbReference type="EMBL" id="EFQ04867.1"/>
    </source>
</evidence>
<name>E2ZAA5_9FIRM</name>
<evidence type="ECO:0000313" key="3">
    <source>
        <dbReference type="Proteomes" id="UP000003195"/>
    </source>
</evidence>
<feature type="transmembrane region" description="Helical" evidence="1">
    <location>
        <begin position="7"/>
        <end position="27"/>
    </location>
</feature>
<accession>E2ZAA5</accession>
<evidence type="ECO:0000256" key="1">
    <source>
        <dbReference type="SAM" id="Phobius"/>
    </source>
</evidence>
<gene>
    <name evidence="2" type="ORF">HMPREF9429_00365</name>
</gene>
<sequence>MKWGRSEVIRGGIILLLFIYVVFGGLFDKFNSEKGRIENILKGEAYSIEFKDTNISAQGFNQRGVPVLNGTIYPYTVVYVSNHAVNENEIISRLENSGYALKKEYYNSVQEHIYKLDKVQGPYQQHLTCEVRMKMHEEFSIRYQYRYKFW</sequence>
<proteinExistence type="predicted"/>
<dbReference type="HOGENOM" id="CLU_1738336_0_0_9"/>
<dbReference type="STRING" id="706434.HMPREF9429_00365"/>
<dbReference type="Proteomes" id="UP000003195">
    <property type="component" value="Unassembled WGS sequence"/>
</dbReference>